<evidence type="ECO:0000313" key="2">
    <source>
        <dbReference type="Proteomes" id="UP000824633"/>
    </source>
</evidence>
<dbReference type="EMBL" id="AP024849">
    <property type="protein sequence ID" value="BCZ49263.1"/>
    <property type="molecule type" value="Genomic_DNA"/>
</dbReference>
<protein>
    <submittedName>
        <fullName evidence="1">Uncharacterized protein</fullName>
    </submittedName>
</protein>
<sequence>MLARKKESISIAKAEGKYRGRKPIEVNKEKLQVWFDKFEGKKINID</sequence>
<dbReference type="Proteomes" id="UP000824633">
    <property type="component" value="Chromosome"/>
</dbReference>
<keyword evidence="2" id="KW-1185">Reference proteome</keyword>
<gene>
    <name evidence="1" type="ORF">psyc5s11_53300</name>
</gene>
<proteinExistence type="predicted"/>
<reference evidence="2" key="1">
    <citation type="submission" date="2021-07" db="EMBL/GenBank/DDBJ databases">
        <title>Complete genome sequencing of a Clostridium isolate.</title>
        <authorList>
            <person name="Ueki A."/>
            <person name="Tonouchi A."/>
        </authorList>
    </citation>
    <scope>NUCLEOTIDE SEQUENCE [LARGE SCALE GENOMIC DNA]</scope>
    <source>
        <strain evidence="2">C5S11</strain>
    </source>
</reference>
<accession>A0ABN6J667</accession>
<dbReference type="RefSeq" id="WP_224035458.1">
    <property type="nucleotide sequence ID" value="NZ_AP024849.1"/>
</dbReference>
<name>A0ABN6J667_9CLOT</name>
<organism evidence="1 2">
    <name type="scientific">Clostridium gelidum</name>
    <dbReference type="NCBI Taxonomy" id="704125"/>
    <lineage>
        <taxon>Bacteria</taxon>
        <taxon>Bacillati</taxon>
        <taxon>Bacillota</taxon>
        <taxon>Clostridia</taxon>
        <taxon>Eubacteriales</taxon>
        <taxon>Clostridiaceae</taxon>
        <taxon>Clostridium</taxon>
    </lineage>
</organism>
<evidence type="ECO:0000313" key="1">
    <source>
        <dbReference type="EMBL" id="BCZ49263.1"/>
    </source>
</evidence>